<sequence length="181" mass="19844">MIDEGTAAADLLAAAGRFPIRPGLTEAEFAAVEQEFGFSFADDHRAFLAVGLPFGRGWPDWRDGDRAQLREKLAMPVEGVLFDVAENGFWYEGWGPQPAETADAVTVARRLLMTVPRLVPVYAHRYLPAGRGTSGHPVLSVMQTDIISYGADLRSYVRHEFGGEPLTPGRPTVAFWRDLAG</sequence>
<accession>A0A919JEB5</accession>
<comment type="caution">
    <text evidence="1">The sequence shown here is derived from an EMBL/GenBank/DDBJ whole genome shotgun (WGS) entry which is preliminary data.</text>
</comment>
<dbReference type="PANTHER" id="PTHR32011">
    <property type="entry name" value="OS08G0472400 PROTEIN"/>
    <property type="match status" value="1"/>
</dbReference>
<dbReference type="AlphaFoldDB" id="A0A919JEB5"/>
<evidence type="ECO:0000313" key="2">
    <source>
        <dbReference type="Proteomes" id="UP000647172"/>
    </source>
</evidence>
<proteinExistence type="predicted"/>
<dbReference type="Proteomes" id="UP000647172">
    <property type="component" value="Unassembled WGS sequence"/>
</dbReference>
<protein>
    <recommendedName>
        <fullName evidence="3">SMI1/KNR4 family protein</fullName>
    </recommendedName>
</protein>
<dbReference type="RefSeq" id="WP_239129413.1">
    <property type="nucleotide sequence ID" value="NZ_BAAAYJ010000086.1"/>
</dbReference>
<evidence type="ECO:0008006" key="3">
    <source>
        <dbReference type="Google" id="ProtNLM"/>
    </source>
</evidence>
<reference evidence="1" key="1">
    <citation type="submission" date="2021-01" db="EMBL/GenBank/DDBJ databases">
        <title>Whole genome shotgun sequence of Actinoplanes nipponensis NBRC 14063.</title>
        <authorList>
            <person name="Komaki H."/>
            <person name="Tamura T."/>
        </authorList>
    </citation>
    <scope>NUCLEOTIDE SEQUENCE</scope>
    <source>
        <strain evidence="1">NBRC 14063</strain>
    </source>
</reference>
<dbReference type="EMBL" id="BOMQ01000017">
    <property type="protein sequence ID" value="GIE47800.1"/>
    <property type="molecule type" value="Genomic_DNA"/>
</dbReference>
<gene>
    <name evidence="1" type="ORF">Ani05nite_13340</name>
</gene>
<evidence type="ECO:0000313" key="1">
    <source>
        <dbReference type="EMBL" id="GIE47800.1"/>
    </source>
</evidence>
<organism evidence="1 2">
    <name type="scientific">Actinoplanes nipponensis</name>
    <dbReference type="NCBI Taxonomy" id="135950"/>
    <lineage>
        <taxon>Bacteria</taxon>
        <taxon>Bacillati</taxon>
        <taxon>Actinomycetota</taxon>
        <taxon>Actinomycetes</taxon>
        <taxon>Micromonosporales</taxon>
        <taxon>Micromonosporaceae</taxon>
        <taxon>Actinoplanes</taxon>
    </lineage>
</organism>
<keyword evidence="2" id="KW-1185">Reference proteome</keyword>
<dbReference type="PANTHER" id="PTHR32011:SF2">
    <property type="entry name" value="OS08G0472400 PROTEIN"/>
    <property type="match status" value="1"/>
</dbReference>
<name>A0A919JEB5_9ACTN</name>